<dbReference type="Pfam" id="PF13639">
    <property type="entry name" value="zf-RING_2"/>
    <property type="match status" value="1"/>
</dbReference>
<proteinExistence type="predicted"/>
<protein>
    <recommendedName>
        <fullName evidence="8">RING-type domain-containing protein</fullName>
    </recommendedName>
</protein>
<evidence type="ECO:0000256" key="1">
    <source>
        <dbReference type="ARBA" id="ARBA00022723"/>
    </source>
</evidence>
<dbReference type="AlphaFoldDB" id="A0A9N8EQH0"/>
<keyword evidence="7" id="KW-0732">Signal</keyword>
<keyword evidence="6" id="KW-0812">Transmembrane</keyword>
<dbReference type="Proteomes" id="UP001153069">
    <property type="component" value="Unassembled WGS sequence"/>
</dbReference>
<dbReference type="EMBL" id="CAICTM010001408">
    <property type="protein sequence ID" value="CAB9523384.1"/>
    <property type="molecule type" value="Genomic_DNA"/>
</dbReference>
<gene>
    <name evidence="9" type="ORF">SEMRO_1410_G270310.1</name>
</gene>
<evidence type="ECO:0000313" key="9">
    <source>
        <dbReference type="EMBL" id="CAB9523384.1"/>
    </source>
</evidence>
<accession>A0A9N8EQH0</accession>
<keyword evidence="1" id="KW-0479">Metal-binding</keyword>
<feature type="domain" description="RING-type" evidence="8">
    <location>
        <begin position="165"/>
        <end position="248"/>
    </location>
</feature>
<dbReference type="SMART" id="SM00184">
    <property type="entry name" value="RING"/>
    <property type="match status" value="1"/>
</dbReference>
<feature type="chain" id="PRO_5040350541" description="RING-type domain-containing protein" evidence="7">
    <location>
        <begin position="25"/>
        <end position="251"/>
    </location>
</feature>
<sequence>MMRIKTTILLISLLLVVLHPTCLAFSTSEAHFTSVTSGKRVDGNSFFRISLLSGNRNNNKKDGTSTQENTPAFTSEDEKFLSQMMLIGFNVFSMILIFIRCYYHWVMWRRAHRKEVDVLKDIRRKAEKKLQDIEEQQKWKFWSQQQQHQEHPTPHITKDYTGQSCPICWSSFQTMDESNNNNNLDDAGLPSEDTLLLSPNKQRMVGSDGKPIKKLPCGHTFDYTCAVEWLVTLHKKNMDSPLTCPVCREAF</sequence>
<keyword evidence="3" id="KW-0862">Zinc</keyword>
<keyword evidence="6" id="KW-1133">Transmembrane helix</keyword>
<evidence type="ECO:0000256" key="7">
    <source>
        <dbReference type="SAM" id="SignalP"/>
    </source>
</evidence>
<evidence type="ECO:0000256" key="3">
    <source>
        <dbReference type="ARBA" id="ARBA00022833"/>
    </source>
</evidence>
<keyword evidence="10" id="KW-1185">Reference proteome</keyword>
<reference evidence="9" key="1">
    <citation type="submission" date="2020-06" db="EMBL/GenBank/DDBJ databases">
        <authorList>
            <consortium name="Plant Systems Biology data submission"/>
        </authorList>
    </citation>
    <scope>NUCLEOTIDE SEQUENCE</scope>
    <source>
        <strain evidence="9">D6</strain>
    </source>
</reference>
<keyword evidence="2 4" id="KW-0863">Zinc-finger</keyword>
<feature type="signal peptide" evidence="7">
    <location>
        <begin position="1"/>
        <end position="24"/>
    </location>
</feature>
<evidence type="ECO:0000256" key="4">
    <source>
        <dbReference type="PROSITE-ProRule" id="PRU00175"/>
    </source>
</evidence>
<evidence type="ECO:0000256" key="5">
    <source>
        <dbReference type="SAM" id="Coils"/>
    </source>
</evidence>
<keyword evidence="5" id="KW-0175">Coiled coil</keyword>
<evidence type="ECO:0000313" key="10">
    <source>
        <dbReference type="Proteomes" id="UP001153069"/>
    </source>
</evidence>
<name>A0A9N8EQH0_9STRA</name>
<organism evidence="9 10">
    <name type="scientific">Seminavis robusta</name>
    <dbReference type="NCBI Taxonomy" id="568900"/>
    <lineage>
        <taxon>Eukaryota</taxon>
        <taxon>Sar</taxon>
        <taxon>Stramenopiles</taxon>
        <taxon>Ochrophyta</taxon>
        <taxon>Bacillariophyta</taxon>
        <taxon>Bacillariophyceae</taxon>
        <taxon>Bacillariophycidae</taxon>
        <taxon>Naviculales</taxon>
        <taxon>Naviculaceae</taxon>
        <taxon>Seminavis</taxon>
    </lineage>
</organism>
<dbReference type="OrthoDB" id="8062037at2759"/>
<dbReference type="InterPro" id="IPR013083">
    <property type="entry name" value="Znf_RING/FYVE/PHD"/>
</dbReference>
<dbReference type="PANTHER" id="PTHR45798:SF97">
    <property type="entry name" value="ALCOHOL-SENSITIVE RING FINGER PROTEIN 1"/>
    <property type="match status" value="1"/>
</dbReference>
<dbReference type="InterPro" id="IPR052788">
    <property type="entry name" value="RING-type_E3_ligase_ATL"/>
</dbReference>
<evidence type="ECO:0000256" key="2">
    <source>
        <dbReference type="ARBA" id="ARBA00022771"/>
    </source>
</evidence>
<dbReference type="Gene3D" id="3.30.40.10">
    <property type="entry name" value="Zinc/RING finger domain, C3HC4 (zinc finger)"/>
    <property type="match status" value="1"/>
</dbReference>
<feature type="coiled-coil region" evidence="5">
    <location>
        <begin position="109"/>
        <end position="136"/>
    </location>
</feature>
<evidence type="ECO:0000259" key="8">
    <source>
        <dbReference type="PROSITE" id="PS50089"/>
    </source>
</evidence>
<dbReference type="InterPro" id="IPR001841">
    <property type="entry name" value="Znf_RING"/>
</dbReference>
<feature type="transmembrane region" description="Helical" evidence="6">
    <location>
        <begin position="80"/>
        <end position="103"/>
    </location>
</feature>
<dbReference type="PROSITE" id="PS50089">
    <property type="entry name" value="ZF_RING_2"/>
    <property type="match status" value="1"/>
</dbReference>
<dbReference type="GO" id="GO:0008270">
    <property type="term" value="F:zinc ion binding"/>
    <property type="evidence" value="ECO:0007669"/>
    <property type="project" value="UniProtKB-KW"/>
</dbReference>
<dbReference type="SUPFAM" id="SSF57850">
    <property type="entry name" value="RING/U-box"/>
    <property type="match status" value="1"/>
</dbReference>
<keyword evidence="6" id="KW-0472">Membrane</keyword>
<comment type="caution">
    <text evidence="9">The sequence shown here is derived from an EMBL/GenBank/DDBJ whole genome shotgun (WGS) entry which is preliminary data.</text>
</comment>
<evidence type="ECO:0000256" key="6">
    <source>
        <dbReference type="SAM" id="Phobius"/>
    </source>
</evidence>
<dbReference type="PANTHER" id="PTHR45798">
    <property type="entry name" value="RING-H2 FINGER PROTEIN ATL61-RELATED-RELATED"/>
    <property type="match status" value="1"/>
</dbReference>